<feature type="domain" description="4Fe-4S Wbl-type" evidence="1">
    <location>
        <begin position="37"/>
        <end position="89"/>
    </location>
</feature>
<keyword evidence="3" id="KW-1185">Reference proteome</keyword>
<dbReference type="EMBL" id="JACHMG010000001">
    <property type="protein sequence ID" value="MBB4684765.1"/>
    <property type="molecule type" value="Genomic_DNA"/>
</dbReference>
<organism evidence="2 3">
    <name type="scientific">Amycolatopsis jiangsuensis</name>
    <dbReference type="NCBI Taxonomy" id="1181879"/>
    <lineage>
        <taxon>Bacteria</taxon>
        <taxon>Bacillati</taxon>
        <taxon>Actinomycetota</taxon>
        <taxon>Actinomycetes</taxon>
        <taxon>Pseudonocardiales</taxon>
        <taxon>Pseudonocardiaceae</taxon>
        <taxon>Amycolatopsis</taxon>
    </lineage>
</organism>
<evidence type="ECO:0000313" key="2">
    <source>
        <dbReference type="EMBL" id="MBB4684765.1"/>
    </source>
</evidence>
<evidence type="ECO:0000259" key="1">
    <source>
        <dbReference type="PROSITE" id="PS51674"/>
    </source>
</evidence>
<dbReference type="InterPro" id="IPR034768">
    <property type="entry name" value="4FE4S_WBL"/>
</dbReference>
<dbReference type="RefSeq" id="WP_184779894.1">
    <property type="nucleotide sequence ID" value="NZ_JACHMG010000001.1"/>
</dbReference>
<gene>
    <name evidence="2" type="ORF">BJY18_002250</name>
</gene>
<dbReference type="AlphaFoldDB" id="A0A840ITH9"/>
<proteinExistence type="predicted"/>
<protein>
    <submittedName>
        <fullName evidence="2">WhiB family redox-sensing transcriptional regulator</fullName>
    </submittedName>
</protein>
<name>A0A840ITH9_9PSEU</name>
<evidence type="ECO:0000313" key="3">
    <source>
        <dbReference type="Proteomes" id="UP000581769"/>
    </source>
</evidence>
<reference evidence="2 3" key="1">
    <citation type="submission" date="2020-08" db="EMBL/GenBank/DDBJ databases">
        <title>Sequencing the genomes of 1000 actinobacteria strains.</title>
        <authorList>
            <person name="Klenk H.-P."/>
        </authorList>
    </citation>
    <scope>NUCLEOTIDE SEQUENCE [LARGE SCALE GENOMIC DNA]</scope>
    <source>
        <strain evidence="2 3">DSM 45859</strain>
    </source>
</reference>
<sequence>MNEYEDEFSAEQSAHRLDDMEVVPTGVLSELVTRDGACMWLTAGPEEPEWAGDEATDREVAARICAGCGVRDACLELEFRTAGFATVGV</sequence>
<comment type="caution">
    <text evidence="2">The sequence shown here is derived from an EMBL/GenBank/DDBJ whole genome shotgun (WGS) entry which is preliminary data.</text>
</comment>
<dbReference type="PROSITE" id="PS51674">
    <property type="entry name" value="4FE4S_WBL"/>
    <property type="match status" value="1"/>
</dbReference>
<dbReference type="Proteomes" id="UP000581769">
    <property type="component" value="Unassembled WGS sequence"/>
</dbReference>
<accession>A0A840ITH9</accession>